<sequence length="136" mass="15422">MTHWITFLDYTHYNGALAPAMQAVFRNVCETKAHECTTPDFAPKFFPLSISTTITTADERLTTRSILACKPLMGYGRSQPRSRSRYWWHETPASLASFAAGGDVDVSSLLTCRTLFWRGFHAATSRWSAWRGRSRP</sequence>
<dbReference type="GeneID" id="20079686"/>
<accession>A0A024UIU9</accession>
<gene>
    <name evidence="1" type="ORF">H310_02636</name>
</gene>
<proteinExistence type="predicted"/>
<dbReference type="EMBL" id="KI913955">
    <property type="protein sequence ID" value="ETW06356.1"/>
    <property type="molecule type" value="Genomic_DNA"/>
</dbReference>
<reference evidence="1" key="1">
    <citation type="submission" date="2013-12" db="EMBL/GenBank/DDBJ databases">
        <title>The Genome Sequence of Aphanomyces invadans NJM9701.</title>
        <authorList>
            <consortium name="The Broad Institute Genomics Platform"/>
            <person name="Russ C."/>
            <person name="Tyler B."/>
            <person name="van West P."/>
            <person name="Dieguez-Uribeondo J."/>
            <person name="Young S.K."/>
            <person name="Zeng Q."/>
            <person name="Gargeya S."/>
            <person name="Fitzgerald M."/>
            <person name="Abouelleil A."/>
            <person name="Alvarado L."/>
            <person name="Chapman S.B."/>
            <person name="Gainer-Dewar J."/>
            <person name="Goldberg J."/>
            <person name="Griggs A."/>
            <person name="Gujja S."/>
            <person name="Hansen M."/>
            <person name="Howarth C."/>
            <person name="Imamovic A."/>
            <person name="Ireland A."/>
            <person name="Larimer J."/>
            <person name="McCowan C."/>
            <person name="Murphy C."/>
            <person name="Pearson M."/>
            <person name="Poon T.W."/>
            <person name="Priest M."/>
            <person name="Roberts A."/>
            <person name="Saif S."/>
            <person name="Shea T."/>
            <person name="Sykes S."/>
            <person name="Wortman J."/>
            <person name="Nusbaum C."/>
            <person name="Birren B."/>
        </authorList>
    </citation>
    <scope>NUCLEOTIDE SEQUENCE [LARGE SCALE GENOMIC DNA]</scope>
    <source>
        <strain evidence="1">NJM9701</strain>
    </source>
</reference>
<dbReference type="VEuPathDB" id="FungiDB:H310_02636"/>
<dbReference type="AlphaFoldDB" id="A0A024UIU9"/>
<dbReference type="RefSeq" id="XP_008864431.1">
    <property type="nucleotide sequence ID" value="XM_008866209.1"/>
</dbReference>
<organism evidence="1">
    <name type="scientific">Aphanomyces invadans</name>
    <dbReference type="NCBI Taxonomy" id="157072"/>
    <lineage>
        <taxon>Eukaryota</taxon>
        <taxon>Sar</taxon>
        <taxon>Stramenopiles</taxon>
        <taxon>Oomycota</taxon>
        <taxon>Saprolegniomycetes</taxon>
        <taxon>Saprolegniales</taxon>
        <taxon>Verrucalvaceae</taxon>
        <taxon>Aphanomyces</taxon>
    </lineage>
</organism>
<protein>
    <submittedName>
        <fullName evidence="1">Uncharacterized protein</fullName>
    </submittedName>
</protein>
<evidence type="ECO:0000313" key="1">
    <source>
        <dbReference type="EMBL" id="ETW06356.1"/>
    </source>
</evidence>
<dbReference type="OrthoDB" id="428480at2759"/>
<name>A0A024UIU9_9STRA</name>